<feature type="region of interest" description="Disordered" evidence="1">
    <location>
        <begin position="43"/>
        <end position="74"/>
    </location>
</feature>
<dbReference type="EMBL" id="SRLO01000204">
    <property type="protein sequence ID" value="TNN67396.1"/>
    <property type="molecule type" value="Genomic_DNA"/>
</dbReference>
<organism evidence="2 3">
    <name type="scientific">Liparis tanakae</name>
    <name type="common">Tanaka's snailfish</name>
    <dbReference type="NCBI Taxonomy" id="230148"/>
    <lineage>
        <taxon>Eukaryota</taxon>
        <taxon>Metazoa</taxon>
        <taxon>Chordata</taxon>
        <taxon>Craniata</taxon>
        <taxon>Vertebrata</taxon>
        <taxon>Euteleostomi</taxon>
        <taxon>Actinopterygii</taxon>
        <taxon>Neopterygii</taxon>
        <taxon>Teleostei</taxon>
        <taxon>Neoteleostei</taxon>
        <taxon>Acanthomorphata</taxon>
        <taxon>Eupercaria</taxon>
        <taxon>Perciformes</taxon>
        <taxon>Cottioidei</taxon>
        <taxon>Cottales</taxon>
        <taxon>Liparidae</taxon>
        <taxon>Liparis</taxon>
    </lineage>
</organism>
<evidence type="ECO:0000256" key="1">
    <source>
        <dbReference type="SAM" id="MobiDB-lite"/>
    </source>
</evidence>
<keyword evidence="3" id="KW-1185">Reference proteome</keyword>
<reference evidence="2 3" key="1">
    <citation type="submission" date="2019-03" db="EMBL/GenBank/DDBJ databases">
        <title>First draft genome of Liparis tanakae, snailfish: a comprehensive survey of snailfish specific genes.</title>
        <authorList>
            <person name="Kim W."/>
            <person name="Song I."/>
            <person name="Jeong J.-H."/>
            <person name="Kim D."/>
            <person name="Kim S."/>
            <person name="Ryu S."/>
            <person name="Song J.Y."/>
            <person name="Lee S.K."/>
        </authorList>
    </citation>
    <scope>NUCLEOTIDE SEQUENCE [LARGE SCALE GENOMIC DNA]</scope>
    <source>
        <tissue evidence="2">Muscle</tissue>
    </source>
</reference>
<name>A0A4Z2HNF8_9TELE</name>
<protein>
    <submittedName>
        <fullName evidence="2">Uncharacterized protein</fullName>
    </submittedName>
</protein>
<evidence type="ECO:0000313" key="2">
    <source>
        <dbReference type="EMBL" id="TNN67396.1"/>
    </source>
</evidence>
<proteinExistence type="predicted"/>
<gene>
    <name evidence="2" type="ORF">EYF80_022341</name>
</gene>
<accession>A0A4Z2HNF8</accession>
<feature type="compositionally biased region" description="Basic and acidic residues" evidence="1">
    <location>
        <begin position="64"/>
        <end position="74"/>
    </location>
</feature>
<dbReference type="AlphaFoldDB" id="A0A4Z2HNF8"/>
<evidence type="ECO:0000313" key="3">
    <source>
        <dbReference type="Proteomes" id="UP000314294"/>
    </source>
</evidence>
<feature type="compositionally biased region" description="Gly residues" evidence="1">
    <location>
        <begin position="54"/>
        <end position="63"/>
    </location>
</feature>
<sequence length="112" mass="12498">MLLALRNWYQGKSHCRERCQRQTLYRSRIGQAVRKLQGQAGHFLKPWRRKEEGGGGGGGGGGGRKQDSRGNGRDVRCQMQGCIAVDVHEVRLGMILQQYAHAALMLALHCLI</sequence>
<comment type="caution">
    <text evidence="2">The sequence shown here is derived from an EMBL/GenBank/DDBJ whole genome shotgun (WGS) entry which is preliminary data.</text>
</comment>
<dbReference type="Proteomes" id="UP000314294">
    <property type="component" value="Unassembled WGS sequence"/>
</dbReference>